<dbReference type="InterPro" id="IPR021120">
    <property type="entry name" value="KduI/IolB_isomerase"/>
</dbReference>
<reference evidence="2 3" key="1">
    <citation type="submission" date="2015-10" db="EMBL/GenBank/DDBJ databases">
        <title>Draft genome sequence of Streptomyces sp. RV15, isolated from a marine sponge.</title>
        <authorList>
            <person name="Ruckert C."/>
            <person name="Abdelmohsen U.R."/>
            <person name="Winkler A."/>
            <person name="Hentschel U."/>
            <person name="Kalinowski J."/>
            <person name="Kampfer P."/>
            <person name="Glaeser S."/>
        </authorList>
    </citation>
    <scope>NUCLEOTIDE SEQUENCE [LARGE SCALE GENOMIC DNA]</scope>
    <source>
        <strain evidence="2 3">RV15</strain>
    </source>
</reference>
<proteinExistence type="predicted"/>
<dbReference type="RefSeq" id="WP_067036620.1">
    <property type="nucleotide sequence ID" value="NZ_KQ949158.1"/>
</dbReference>
<dbReference type="Gene3D" id="2.60.120.10">
    <property type="entry name" value="Jelly Rolls"/>
    <property type="match status" value="2"/>
</dbReference>
<dbReference type="InterPro" id="IPR024203">
    <property type="entry name" value="Deoxy-glucuronate_isom_IolB"/>
</dbReference>
<gene>
    <name evidence="2" type="ORF">AQJ91_47880</name>
</gene>
<dbReference type="Pfam" id="PF04962">
    <property type="entry name" value="KduI"/>
    <property type="match status" value="1"/>
</dbReference>
<comment type="caution">
    <text evidence="2">The sequence shown here is derived from an EMBL/GenBank/DDBJ whole genome shotgun (WGS) entry which is preliminary data.</text>
</comment>
<dbReference type="AlphaFoldDB" id="A0A101ULV1"/>
<dbReference type="EMBL" id="LMXB01000172">
    <property type="protein sequence ID" value="KUO13065.1"/>
    <property type="molecule type" value="Genomic_DNA"/>
</dbReference>
<dbReference type="SUPFAM" id="SSF51182">
    <property type="entry name" value="RmlC-like cupins"/>
    <property type="match status" value="1"/>
</dbReference>
<dbReference type="GO" id="GO:0019310">
    <property type="term" value="P:inositol catabolic process"/>
    <property type="evidence" value="ECO:0007669"/>
    <property type="project" value="InterPro"/>
</dbReference>
<keyword evidence="3" id="KW-1185">Reference proteome</keyword>
<evidence type="ECO:0000313" key="2">
    <source>
        <dbReference type="EMBL" id="KUO13065.1"/>
    </source>
</evidence>
<dbReference type="InterPro" id="IPR014710">
    <property type="entry name" value="RmlC-like_jellyroll"/>
</dbReference>
<dbReference type="GO" id="GO:0008880">
    <property type="term" value="F:glucuronate isomerase activity"/>
    <property type="evidence" value="ECO:0007669"/>
    <property type="project" value="InterPro"/>
</dbReference>
<dbReference type="OrthoDB" id="9799936at2"/>
<protein>
    <submittedName>
        <fullName evidence="2">5-deoxy-glucuronate isomerase</fullName>
    </submittedName>
</protein>
<dbReference type="PANTHER" id="PTHR39193">
    <property type="entry name" value="5-DEOXY-GLUCURONATE ISOMERASE"/>
    <property type="match status" value="1"/>
</dbReference>
<evidence type="ECO:0000256" key="1">
    <source>
        <dbReference type="ARBA" id="ARBA00023235"/>
    </source>
</evidence>
<dbReference type="Proteomes" id="UP000053260">
    <property type="component" value="Unassembled WGS sequence"/>
</dbReference>
<dbReference type="InterPro" id="IPR011051">
    <property type="entry name" value="RmlC_Cupin_sf"/>
</dbReference>
<dbReference type="PIRSF" id="PIRSF036628">
    <property type="entry name" value="IolB"/>
    <property type="match status" value="1"/>
</dbReference>
<dbReference type="STRING" id="909626.AQJ91_47880"/>
<sequence>MSSKYHLPGGTSADGDYDLLVTPESAGWGYSGLRILTLKPGEAHALSTGDSEFLVLPLTGSGSVTTDGKAFELAGRTGVFASVTDFAYLPRESEALISSASGGTFALPSARTERGGHSARYGRKEDVPIELRGAGACTRQVNNYCLPGTFDAEQLLVCEVLTPGGNWSSYPPHKHDEARPGVESELEEIYYFEVSGDGSGFGYQRVYGTAERPIDVLAEVRSGDAVLIPHGWHGPSIAAPGYDLYYLNVMAGPGPDRAWLICDDPAHGWVRSTWDSQDIDDRLPFGAEENE</sequence>
<organism evidence="2 3">
    <name type="scientific">Streptomyces dysideae</name>
    <dbReference type="NCBI Taxonomy" id="909626"/>
    <lineage>
        <taxon>Bacteria</taxon>
        <taxon>Bacillati</taxon>
        <taxon>Actinomycetota</taxon>
        <taxon>Actinomycetes</taxon>
        <taxon>Kitasatosporales</taxon>
        <taxon>Streptomycetaceae</taxon>
        <taxon>Streptomyces</taxon>
    </lineage>
</organism>
<name>A0A101ULV1_9ACTN</name>
<dbReference type="PANTHER" id="PTHR39193:SF1">
    <property type="entry name" value="5-DEOXY-GLUCURONATE ISOMERASE"/>
    <property type="match status" value="1"/>
</dbReference>
<dbReference type="NCBIfam" id="TIGR04378">
    <property type="entry name" value="myo_inos_iolB"/>
    <property type="match status" value="1"/>
</dbReference>
<keyword evidence="1 2" id="KW-0413">Isomerase</keyword>
<evidence type="ECO:0000313" key="3">
    <source>
        <dbReference type="Proteomes" id="UP000053260"/>
    </source>
</evidence>
<accession>A0A101ULV1</accession>